<dbReference type="AlphaFoldDB" id="A0AA95G214"/>
<organism evidence="1 2">
    <name type="scientific">Kluyvera intermedia</name>
    <name type="common">Enterobacter intermedius</name>
    <dbReference type="NCBI Taxonomy" id="61648"/>
    <lineage>
        <taxon>Bacteria</taxon>
        <taxon>Pseudomonadati</taxon>
        <taxon>Pseudomonadota</taxon>
        <taxon>Gammaproteobacteria</taxon>
        <taxon>Enterobacterales</taxon>
        <taxon>Enterobacteriaceae</taxon>
        <taxon>Kluyvera</taxon>
    </lineage>
</organism>
<protein>
    <submittedName>
        <fullName evidence="1">Tail fiber assembly protein</fullName>
    </submittedName>
</protein>
<gene>
    <name evidence="1" type="ORF">QBD33_13005</name>
</gene>
<evidence type="ECO:0000313" key="1">
    <source>
        <dbReference type="EMBL" id="WGL54599.1"/>
    </source>
</evidence>
<dbReference type="RefSeq" id="WP_280555651.1">
    <property type="nucleotide sequence ID" value="NZ_CP123488.1"/>
</dbReference>
<reference evidence="1" key="1">
    <citation type="submission" date="2023-04" db="EMBL/GenBank/DDBJ databases">
        <title>APH(3)-Id, a novel chromosomal aminoglycoside phosphotransferase, identified from an environmental isolate of Kluyvera intermedia DW18.</title>
        <authorList>
            <person name="Sha Y."/>
        </authorList>
    </citation>
    <scope>NUCLEOTIDE SEQUENCE</scope>
    <source>
        <strain evidence="1">DW18</strain>
    </source>
</reference>
<dbReference type="Proteomes" id="UP001177527">
    <property type="component" value="Chromosome"/>
</dbReference>
<accession>A0AA95G214</accession>
<evidence type="ECO:0000313" key="2">
    <source>
        <dbReference type="Proteomes" id="UP001177527"/>
    </source>
</evidence>
<dbReference type="InterPro" id="IPR003458">
    <property type="entry name" value="Phage_T4_Gp38_tail_assem"/>
</dbReference>
<sequence length="134" mass="15011">MWYWNPTDCNEALPDIHNLSGCTEIDDNEHPFKTQVIPEGKIWGSDSSGFPVLLDLPEPTQDEQIVAANVEKQNRVAQANAYMSNKQWPGKAAIGRLSEAEKAQYNEWLDYLDALEAVNTSSAPDINWPVPPEL</sequence>
<dbReference type="PANTHER" id="PTHR34413:SF1">
    <property type="entry name" value="CYTOPLASMIC PROTEIN"/>
    <property type="match status" value="1"/>
</dbReference>
<dbReference type="Pfam" id="PF02413">
    <property type="entry name" value="Caudo_TAP"/>
    <property type="match status" value="1"/>
</dbReference>
<dbReference type="PANTHER" id="PTHR34413">
    <property type="entry name" value="PROPHAGE TAIL FIBER ASSEMBLY PROTEIN HOMOLOG TFAE-RELATED-RELATED"/>
    <property type="match status" value="1"/>
</dbReference>
<name>A0AA95G214_KLUIN</name>
<dbReference type="InterPro" id="IPR051220">
    <property type="entry name" value="TFA_Chaperone"/>
</dbReference>
<proteinExistence type="predicted"/>
<dbReference type="EMBL" id="CP123488">
    <property type="protein sequence ID" value="WGL54599.1"/>
    <property type="molecule type" value="Genomic_DNA"/>
</dbReference>